<evidence type="ECO:0000313" key="4">
    <source>
        <dbReference type="Proteomes" id="UP000663829"/>
    </source>
</evidence>
<organism evidence="2 4">
    <name type="scientific">Didymodactylos carnosus</name>
    <dbReference type="NCBI Taxonomy" id="1234261"/>
    <lineage>
        <taxon>Eukaryota</taxon>
        <taxon>Metazoa</taxon>
        <taxon>Spiralia</taxon>
        <taxon>Gnathifera</taxon>
        <taxon>Rotifera</taxon>
        <taxon>Eurotatoria</taxon>
        <taxon>Bdelloidea</taxon>
        <taxon>Philodinida</taxon>
        <taxon>Philodinidae</taxon>
        <taxon>Didymodactylos</taxon>
    </lineage>
</organism>
<dbReference type="EMBL" id="CAJOBC010084059">
    <property type="protein sequence ID" value="CAF4311118.1"/>
    <property type="molecule type" value="Genomic_DNA"/>
</dbReference>
<proteinExistence type="predicted"/>
<reference evidence="2" key="1">
    <citation type="submission" date="2021-02" db="EMBL/GenBank/DDBJ databases">
        <authorList>
            <person name="Nowell W R."/>
        </authorList>
    </citation>
    <scope>NUCLEOTIDE SEQUENCE</scope>
</reference>
<evidence type="ECO:0000313" key="3">
    <source>
        <dbReference type="EMBL" id="CAF4311118.1"/>
    </source>
</evidence>
<dbReference type="EMBL" id="CAJNOQ010018627">
    <property type="protein sequence ID" value="CAF1432990.1"/>
    <property type="molecule type" value="Genomic_DNA"/>
</dbReference>
<comment type="caution">
    <text evidence="2">The sequence shown here is derived from an EMBL/GenBank/DDBJ whole genome shotgun (WGS) entry which is preliminary data.</text>
</comment>
<protein>
    <submittedName>
        <fullName evidence="2">Uncharacterized protein</fullName>
    </submittedName>
</protein>
<name>A0A815N620_9BILA</name>
<dbReference type="OrthoDB" id="10043418at2759"/>
<dbReference type="Proteomes" id="UP000681722">
    <property type="component" value="Unassembled WGS sequence"/>
</dbReference>
<evidence type="ECO:0000313" key="2">
    <source>
        <dbReference type="EMBL" id="CAF1432990.1"/>
    </source>
</evidence>
<gene>
    <name evidence="2" type="ORF">GPM918_LOCUS34079</name>
    <name evidence="3" type="ORF">SRO942_LOCUS34772</name>
</gene>
<accession>A0A815N620</accession>
<sequence>MALTPAQKQKHYRKNLAKKGLNGVSKAKNAARMKTFRKNLTGITRAKYLEAHADSQKHYKERKNSKPCTLFSTKQSLCKATKKVTKMLPKDPAKKKLIIKAIAESVGLLPTSAHQRVSRTLSPKAKDAILLLYGRDDISYQMPGKRDTVVVKEDGSKKTYQKRILLYNLRELYQIFLNENLSKRAFSTDLNIVVKTVVCPISGVDVSRSLFAQLRPQQIVVKSSMAHRVCVCLYHENVNLLLNALSKHINGLACSSLRAFTGALVCDEANEQCMLSNCNKCDHNFELQVKSKVIGEAVKIKWSQWDNNKGRAEKTEHDGTVKQCVQLLSTKVKQYLYHVFIKRQQSHLFEQLKEDCDDRTVVVQVDYAENFALGEQDAIQSARWSTKTISIFTAHAWCGALNFSFALPSNNVSHDKYCVSTCISFIIGELKQYLPELAQIIFFSDGAASQFKQRFLFRNLARMSNEHDLKLLWNFFATSHGKRVVDGIGGTVKRMVWQEMMTKRQCKTAADFVRLAKSKTNTIILCEMAQGAIAASEQKPKQLFDGTKAVRNTQKLHNVIAVRQDVIECRSFGGSTSF</sequence>
<dbReference type="PANTHER" id="PTHR46601:SF2">
    <property type="entry name" value="UBIQUITIN-LIKE PROTEASE FAMILY PROFILE DOMAIN-CONTAINING PROTEIN"/>
    <property type="match status" value="1"/>
</dbReference>
<dbReference type="AlphaFoldDB" id="A0A815N620"/>
<feature type="compositionally biased region" description="Basic residues" evidence="1">
    <location>
        <begin position="8"/>
        <end position="17"/>
    </location>
</feature>
<dbReference type="Proteomes" id="UP000663829">
    <property type="component" value="Unassembled WGS sequence"/>
</dbReference>
<feature type="region of interest" description="Disordered" evidence="1">
    <location>
        <begin position="1"/>
        <end position="28"/>
    </location>
</feature>
<dbReference type="PANTHER" id="PTHR46601">
    <property type="entry name" value="ULP_PROTEASE DOMAIN-CONTAINING PROTEIN"/>
    <property type="match status" value="1"/>
</dbReference>
<evidence type="ECO:0000256" key="1">
    <source>
        <dbReference type="SAM" id="MobiDB-lite"/>
    </source>
</evidence>
<keyword evidence="4" id="KW-1185">Reference proteome</keyword>